<dbReference type="EC" id="4.1.2.14" evidence="5"/>
<organism evidence="9 10">
    <name type="scientific">Candidatus Onthenecus intestinigallinarum</name>
    <dbReference type="NCBI Taxonomy" id="2840875"/>
    <lineage>
        <taxon>Bacteria</taxon>
        <taxon>Bacillati</taxon>
        <taxon>Bacillota</taxon>
        <taxon>Clostridia</taxon>
        <taxon>Eubacteriales</taxon>
        <taxon>Candidatus Onthenecus</taxon>
    </lineage>
</organism>
<dbReference type="CDD" id="cd00452">
    <property type="entry name" value="KDPG_aldolase"/>
    <property type="match status" value="1"/>
</dbReference>
<dbReference type="SUPFAM" id="SSF51569">
    <property type="entry name" value="Aldolase"/>
    <property type="match status" value="1"/>
</dbReference>
<dbReference type="AlphaFoldDB" id="A0A9D0Z7T2"/>
<evidence type="ECO:0000256" key="4">
    <source>
        <dbReference type="ARBA" id="ARBA00011233"/>
    </source>
</evidence>
<reference evidence="9" key="2">
    <citation type="journal article" date="2021" name="PeerJ">
        <title>Extensive microbial diversity within the chicken gut microbiome revealed by metagenomics and culture.</title>
        <authorList>
            <person name="Gilroy R."/>
            <person name="Ravi A."/>
            <person name="Getino M."/>
            <person name="Pursley I."/>
            <person name="Horton D.L."/>
            <person name="Alikhan N.F."/>
            <person name="Baker D."/>
            <person name="Gharbi K."/>
            <person name="Hall N."/>
            <person name="Watson M."/>
            <person name="Adriaenssens E.M."/>
            <person name="Foster-Nyarko E."/>
            <person name="Jarju S."/>
            <person name="Secka A."/>
            <person name="Antonio M."/>
            <person name="Oren A."/>
            <person name="Chaudhuri R.R."/>
            <person name="La Ragione R."/>
            <person name="Hildebrand F."/>
            <person name="Pallen M.J."/>
        </authorList>
    </citation>
    <scope>NUCLEOTIDE SEQUENCE</scope>
    <source>
        <strain evidence="9">ChiSxjej2B14-6234</strain>
    </source>
</reference>
<sequence>MDILQQLSLIGIVPVIAIDDAADAVPLCRALADGGLPCAEITFRTAAAEEAIRNVSGALPDVLVGAGTVLTVEQVDRAVAAGAKFIVSPGLNPEVVRHCLDLGVPVTPGTSNPSDIEAALALGLKTVKFFPAEAAGGIKYIKAIAAPYVDVTFMPTGGIGEKNLLEYLSFGRIKCCGGSWMAPKNLIAARDWAKIRELTASAVRLMLGFELAHVGVNCGTGEEAVRTAEALCALFGWPVLDNDRSTFAGTAVEVMKGCGRGRNGHIAVATNFLPRARAYLERKGFAFDERTLVVKDGKPALIYLRDEIAGFAVHLVQK</sequence>
<evidence type="ECO:0000256" key="3">
    <source>
        <dbReference type="ARBA" id="ARBA00006906"/>
    </source>
</evidence>
<dbReference type="EMBL" id="DVFJ01000002">
    <property type="protein sequence ID" value="HIQ70722.1"/>
    <property type="molecule type" value="Genomic_DNA"/>
</dbReference>
<protein>
    <recommendedName>
        <fullName evidence="5">2-dehydro-3-deoxy-phosphogluconate aldolase</fullName>
        <ecNumber evidence="5">4.1.2.14</ecNumber>
    </recommendedName>
</protein>
<reference evidence="9" key="1">
    <citation type="submission" date="2020-10" db="EMBL/GenBank/DDBJ databases">
        <authorList>
            <person name="Gilroy R."/>
        </authorList>
    </citation>
    <scope>NUCLEOTIDE SEQUENCE</scope>
    <source>
        <strain evidence="9">ChiSxjej2B14-6234</strain>
    </source>
</reference>
<keyword evidence="8" id="KW-0119">Carbohydrate metabolism</keyword>
<dbReference type="PROSITE" id="PS00159">
    <property type="entry name" value="ALDOLASE_KDPG_KHG_1"/>
    <property type="match status" value="1"/>
</dbReference>
<comment type="similarity">
    <text evidence="3">Belongs to the KHG/KDPG aldolase family.</text>
</comment>
<accession>A0A9D0Z7T2</accession>
<dbReference type="Gene3D" id="3.20.20.70">
    <property type="entry name" value="Aldolase class I"/>
    <property type="match status" value="1"/>
</dbReference>
<dbReference type="PANTHER" id="PTHR30246">
    <property type="entry name" value="2-KETO-3-DEOXY-6-PHOSPHOGLUCONATE ALDOLASE"/>
    <property type="match status" value="1"/>
</dbReference>
<evidence type="ECO:0000313" key="9">
    <source>
        <dbReference type="EMBL" id="HIQ70722.1"/>
    </source>
</evidence>
<comment type="pathway">
    <text evidence="2">Carbohydrate acid metabolism; 2-dehydro-3-deoxy-D-gluconate degradation; D-glyceraldehyde 3-phosphate and pyruvate from 2-dehydro-3-deoxy-D-gluconate: step 2/2.</text>
</comment>
<evidence type="ECO:0000256" key="1">
    <source>
        <dbReference type="ARBA" id="ARBA00000654"/>
    </source>
</evidence>
<dbReference type="NCBIfam" id="NF004325">
    <property type="entry name" value="PRK05718.1"/>
    <property type="match status" value="1"/>
</dbReference>
<dbReference type="PANTHER" id="PTHR30246:SF1">
    <property type="entry name" value="2-DEHYDRO-3-DEOXY-6-PHOSPHOGALACTONATE ALDOLASE-RELATED"/>
    <property type="match status" value="1"/>
</dbReference>
<dbReference type="PROSITE" id="PS00160">
    <property type="entry name" value="ALDOLASE_KDPG_KHG_2"/>
    <property type="match status" value="1"/>
</dbReference>
<proteinExistence type="inferred from homology"/>
<dbReference type="GO" id="GO:0008675">
    <property type="term" value="F:2-dehydro-3-deoxy-phosphogluconate aldolase activity"/>
    <property type="evidence" value="ECO:0007669"/>
    <property type="project" value="UniProtKB-EC"/>
</dbReference>
<dbReference type="NCBIfam" id="TIGR01182">
    <property type="entry name" value="eda"/>
    <property type="match status" value="1"/>
</dbReference>
<comment type="subunit">
    <text evidence="4">Homotrimer.</text>
</comment>
<evidence type="ECO:0000256" key="6">
    <source>
        <dbReference type="ARBA" id="ARBA00023239"/>
    </source>
</evidence>
<dbReference type="Pfam" id="PF01081">
    <property type="entry name" value="Aldolase"/>
    <property type="match status" value="1"/>
</dbReference>
<comment type="caution">
    <text evidence="9">The sequence shown here is derived from an EMBL/GenBank/DDBJ whole genome shotgun (WGS) entry which is preliminary data.</text>
</comment>
<keyword evidence="6" id="KW-0456">Lyase</keyword>
<dbReference type="InterPro" id="IPR013785">
    <property type="entry name" value="Aldolase_TIM"/>
</dbReference>
<evidence type="ECO:0000256" key="7">
    <source>
        <dbReference type="ARBA" id="ARBA00023270"/>
    </source>
</evidence>
<evidence type="ECO:0000256" key="2">
    <source>
        <dbReference type="ARBA" id="ARBA00004736"/>
    </source>
</evidence>
<dbReference type="Proteomes" id="UP000886887">
    <property type="component" value="Unassembled WGS sequence"/>
</dbReference>
<dbReference type="InterPro" id="IPR031338">
    <property type="entry name" value="KDPG/KHG_AS_2"/>
</dbReference>
<dbReference type="InterPro" id="IPR000887">
    <property type="entry name" value="Aldlse_KDPG_KHG"/>
</dbReference>
<gene>
    <name evidence="9" type="ORF">IAB73_00675</name>
</gene>
<comment type="catalytic activity">
    <reaction evidence="1">
        <text>2-dehydro-3-deoxy-6-phospho-D-gluconate = D-glyceraldehyde 3-phosphate + pyruvate</text>
        <dbReference type="Rhea" id="RHEA:17089"/>
        <dbReference type="ChEBI" id="CHEBI:15361"/>
        <dbReference type="ChEBI" id="CHEBI:57569"/>
        <dbReference type="ChEBI" id="CHEBI:59776"/>
        <dbReference type="EC" id="4.1.2.14"/>
    </reaction>
</comment>
<name>A0A9D0Z7T2_9FIRM</name>
<dbReference type="InterPro" id="IPR031337">
    <property type="entry name" value="KDPG/KHG_AS_1"/>
</dbReference>
<evidence type="ECO:0000256" key="8">
    <source>
        <dbReference type="ARBA" id="ARBA00023277"/>
    </source>
</evidence>
<evidence type="ECO:0000256" key="5">
    <source>
        <dbReference type="ARBA" id="ARBA00013063"/>
    </source>
</evidence>
<keyword evidence="7" id="KW-0704">Schiff base</keyword>
<evidence type="ECO:0000313" key="10">
    <source>
        <dbReference type="Proteomes" id="UP000886887"/>
    </source>
</evidence>